<dbReference type="Proteomes" id="UP000198356">
    <property type="component" value="Unassembled WGS sequence"/>
</dbReference>
<dbReference type="SUPFAM" id="SSF117782">
    <property type="entry name" value="YbjQ-like"/>
    <property type="match status" value="1"/>
</dbReference>
<protein>
    <submittedName>
        <fullName evidence="2">Uncharacterized conserved protein YbjQ, UPF0145 family</fullName>
    </submittedName>
</protein>
<name>A0A239LA61_9BACT</name>
<reference evidence="2 3" key="1">
    <citation type="submission" date="2017-06" db="EMBL/GenBank/DDBJ databases">
        <authorList>
            <person name="Kim H.J."/>
            <person name="Triplett B.A."/>
        </authorList>
    </citation>
    <scope>NUCLEOTIDE SEQUENCE [LARGE SCALE GENOMIC DNA]</scope>
    <source>
        <strain evidence="2 3">DSM 18704</strain>
    </source>
</reference>
<keyword evidence="3" id="KW-1185">Reference proteome</keyword>
<evidence type="ECO:0000313" key="2">
    <source>
        <dbReference type="EMBL" id="SNT26862.1"/>
    </source>
</evidence>
<dbReference type="Gene3D" id="3.30.110.70">
    <property type="entry name" value="Hypothetical protein apc22750. Chain B"/>
    <property type="match status" value="1"/>
</dbReference>
<proteinExistence type="inferred from homology"/>
<evidence type="ECO:0000256" key="1">
    <source>
        <dbReference type="ARBA" id="ARBA00010751"/>
    </source>
</evidence>
<evidence type="ECO:0000313" key="3">
    <source>
        <dbReference type="Proteomes" id="UP000198356"/>
    </source>
</evidence>
<dbReference type="RefSeq" id="WP_089409521.1">
    <property type="nucleotide sequence ID" value="NZ_FZOU01000006.1"/>
</dbReference>
<dbReference type="OrthoDB" id="9796448at2"/>
<dbReference type="PANTHER" id="PTHR34068">
    <property type="entry name" value="UPF0145 PROTEIN YBJQ"/>
    <property type="match status" value="1"/>
</dbReference>
<gene>
    <name evidence="2" type="ORF">SAMN05421770_106194</name>
</gene>
<dbReference type="InterPro" id="IPR002765">
    <property type="entry name" value="UPF0145_YbjQ-like"/>
</dbReference>
<dbReference type="InterPro" id="IPR035439">
    <property type="entry name" value="UPF0145_dom_sf"/>
</dbReference>
<sequence>MQLPINPALVVTTDALPGYRIVRSLGTAEGVAVSVFTGMFAGGQSAIVFDSMRQAFLDMLGRAGAQGANAIVGMRYTMPSGDEERIVIAYGTAVVVEPVPA</sequence>
<accession>A0A239LA61</accession>
<dbReference type="EMBL" id="FZOU01000006">
    <property type="protein sequence ID" value="SNT26862.1"/>
    <property type="molecule type" value="Genomic_DNA"/>
</dbReference>
<dbReference type="Pfam" id="PF01906">
    <property type="entry name" value="YbjQ_1"/>
    <property type="match status" value="1"/>
</dbReference>
<organism evidence="2 3">
    <name type="scientific">Granulicella rosea</name>
    <dbReference type="NCBI Taxonomy" id="474952"/>
    <lineage>
        <taxon>Bacteria</taxon>
        <taxon>Pseudomonadati</taxon>
        <taxon>Acidobacteriota</taxon>
        <taxon>Terriglobia</taxon>
        <taxon>Terriglobales</taxon>
        <taxon>Acidobacteriaceae</taxon>
        <taxon>Granulicella</taxon>
    </lineage>
</organism>
<dbReference type="AlphaFoldDB" id="A0A239LA61"/>
<comment type="similarity">
    <text evidence="1">Belongs to the UPF0145 family.</text>
</comment>